<feature type="non-terminal residue" evidence="1">
    <location>
        <position position="1"/>
    </location>
</feature>
<comment type="caution">
    <text evidence="1">The sequence shown here is derived from an EMBL/GenBank/DDBJ whole genome shotgun (WGS) entry which is preliminary data.</text>
</comment>
<reference evidence="1" key="1">
    <citation type="submission" date="2021-02" db="EMBL/GenBank/DDBJ databases">
        <authorList>
            <person name="Nowell W R."/>
        </authorList>
    </citation>
    <scope>NUCLEOTIDE SEQUENCE</scope>
</reference>
<name>A0A822FTU5_9BILA</name>
<protein>
    <submittedName>
        <fullName evidence="1">Uncharacterized protein</fullName>
    </submittedName>
</protein>
<proteinExistence type="predicted"/>
<dbReference type="EMBL" id="CAJOBR010089628">
    <property type="protein sequence ID" value="CAF5138577.1"/>
    <property type="molecule type" value="Genomic_DNA"/>
</dbReference>
<evidence type="ECO:0000313" key="1">
    <source>
        <dbReference type="EMBL" id="CAF5138577.1"/>
    </source>
</evidence>
<dbReference type="AlphaFoldDB" id="A0A822FTU5"/>
<accession>A0A822FTU5</accession>
<sequence>EQVRQVCESSNDDNNELCQSLISHLESVINDTRSVLVTSSNSTNDAQQVHDLVDRLYEENQRIANHIDDLIQQDQFDTQL</sequence>
<feature type="non-terminal residue" evidence="1">
    <location>
        <position position="80"/>
    </location>
</feature>
<organism evidence="1 2">
    <name type="scientific">Rotaria socialis</name>
    <dbReference type="NCBI Taxonomy" id="392032"/>
    <lineage>
        <taxon>Eukaryota</taxon>
        <taxon>Metazoa</taxon>
        <taxon>Spiralia</taxon>
        <taxon>Gnathifera</taxon>
        <taxon>Rotifera</taxon>
        <taxon>Eurotatoria</taxon>
        <taxon>Bdelloidea</taxon>
        <taxon>Philodinida</taxon>
        <taxon>Philodinidae</taxon>
        <taxon>Rotaria</taxon>
    </lineage>
</organism>
<evidence type="ECO:0000313" key="2">
    <source>
        <dbReference type="Proteomes" id="UP000663848"/>
    </source>
</evidence>
<dbReference type="Proteomes" id="UP000663848">
    <property type="component" value="Unassembled WGS sequence"/>
</dbReference>
<gene>
    <name evidence="1" type="ORF">QYT958_LOCUS47490</name>
</gene>